<dbReference type="InParanoid" id="D3BQ12"/>
<evidence type="ECO:0000256" key="2">
    <source>
        <dbReference type="ARBA" id="ARBA00005109"/>
    </source>
</evidence>
<evidence type="ECO:0000313" key="15">
    <source>
        <dbReference type="Proteomes" id="UP000001396"/>
    </source>
</evidence>
<dbReference type="PANTHER" id="PTHR22981">
    <property type="entry name" value="3-HYDROXYISOBUTYRATE DEHYDROGENASE-RELATED"/>
    <property type="match status" value="1"/>
</dbReference>
<comment type="subcellular location">
    <subcellularLocation>
        <location evidence="1">Mitochondrion</location>
    </subcellularLocation>
</comment>
<dbReference type="GO" id="GO:0051287">
    <property type="term" value="F:NAD binding"/>
    <property type="evidence" value="ECO:0007669"/>
    <property type="project" value="InterPro"/>
</dbReference>
<feature type="domain" description="6-phosphogluconate dehydrogenase NADP-binding" evidence="12">
    <location>
        <begin position="31"/>
        <end position="189"/>
    </location>
</feature>
<dbReference type="NCBIfam" id="TIGR01692">
    <property type="entry name" value="HIBADH"/>
    <property type="match status" value="1"/>
</dbReference>
<dbReference type="Pfam" id="PF14833">
    <property type="entry name" value="NAD_binding_11"/>
    <property type="match status" value="1"/>
</dbReference>
<dbReference type="InterPro" id="IPR029154">
    <property type="entry name" value="HIBADH-like_NADP-bd"/>
</dbReference>
<keyword evidence="15" id="KW-1185">Reference proteome</keyword>
<dbReference type="GO" id="GO:0008442">
    <property type="term" value="F:3-hydroxyisobutyrate dehydrogenase activity"/>
    <property type="evidence" value="ECO:0007669"/>
    <property type="project" value="UniProtKB-EC"/>
</dbReference>
<evidence type="ECO:0000256" key="10">
    <source>
        <dbReference type="ARBA" id="ARBA00049197"/>
    </source>
</evidence>
<dbReference type="GeneID" id="31365803"/>
<dbReference type="FunCoup" id="D3BQ12">
    <property type="interactions" value="376"/>
</dbReference>
<evidence type="ECO:0000256" key="7">
    <source>
        <dbReference type="ARBA" id="ARBA00023002"/>
    </source>
</evidence>
<proteinExistence type="inferred from homology"/>
<dbReference type="InterPro" id="IPR013328">
    <property type="entry name" value="6PGD_dom2"/>
</dbReference>
<evidence type="ECO:0000256" key="3">
    <source>
        <dbReference type="ARBA" id="ARBA00006013"/>
    </source>
</evidence>
<name>D3BQ12_HETP5</name>
<keyword evidence="7" id="KW-0560">Oxidoreductase</keyword>
<dbReference type="PANTHER" id="PTHR22981:SF7">
    <property type="entry name" value="3-HYDROXYISOBUTYRATE DEHYDROGENASE, MITOCHONDRIAL"/>
    <property type="match status" value="1"/>
</dbReference>
<comment type="caution">
    <text evidence="14">The sequence shown here is derived from an EMBL/GenBank/DDBJ whole genome shotgun (WGS) entry which is preliminary data.</text>
</comment>
<dbReference type="STRING" id="670386.D3BQ12"/>
<evidence type="ECO:0000256" key="11">
    <source>
        <dbReference type="PIRSR" id="PIRSR000103-1"/>
    </source>
</evidence>
<dbReference type="SUPFAM" id="SSF51735">
    <property type="entry name" value="NAD(P)-binding Rossmann-fold domains"/>
    <property type="match status" value="1"/>
</dbReference>
<dbReference type="GO" id="GO:0050661">
    <property type="term" value="F:NADP binding"/>
    <property type="evidence" value="ECO:0007669"/>
    <property type="project" value="InterPro"/>
</dbReference>
<gene>
    <name evidence="14" type="primary">hibA</name>
    <name evidence="14" type="ORF">PPL_10332</name>
</gene>
<dbReference type="Pfam" id="PF03446">
    <property type="entry name" value="NAD_binding_2"/>
    <property type="match status" value="1"/>
</dbReference>
<evidence type="ECO:0000259" key="12">
    <source>
        <dbReference type="Pfam" id="PF03446"/>
    </source>
</evidence>
<evidence type="ECO:0000256" key="1">
    <source>
        <dbReference type="ARBA" id="ARBA00004173"/>
    </source>
</evidence>
<reference evidence="14 15" key="1">
    <citation type="journal article" date="2011" name="Genome Res.">
        <title>Phylogeny-wide analysis of social amoeba genomes highlights ancient origins for complex intercellular communication.</title>
        <authorList>
            <person name="Heidel A.J."/>
            <person name="Lawal H.M."/>
            <person name="Felder M."/>
            <person name="Schilde C."/>
            <person name="Helps N.R."/>
            <person name="Tunggal B."/>
            <person name="Rivero F."/>
            <person name="John U."/>
            <person name="Schleicher M."/>
            <person name="Eichinger L."/>
            <person name="Platzer M."/>
            <person name="Noegel A.A."/>
            <person name="Schaap P."/>
            <person name="Gloeckner G."/>
        </authorList>
    </citation>
    <scope>NUCLEOTIDE SEQUENCE [LARGE SCALE GENOMIC DNA]</scope>
    <source>
        <strain evidence="15">ATCC 26659 / Pp 5 / PN500</strain>
    </source>
</reference>
<organism evidence="14 15">
    <name type="scientific">Heterostelium pallidum (strain ATCC 26659 / Pp 5 / PN500)</name>
    <name type="common">Cellular slime mold</name>
    <name type="synonym">Polysphondylium pallidum</name>
    <dbReference type="NCBI Taxonomy" id="670386"/>
    <lineage>
        <taxon>Eukaryota</taxon>
        <taxon>Amoebozoa</taxon>
        <taxon>Evosea</taxon>
        <taxon>Eumycetozoa</taxon>
        <taxon>Dictyostelia</taxon>
        <taxon>Acytosteliales</taxon>
        <taxon>Acytosteliaceae</taxon>
        <taxon>Heterostelium</taxon>
    </lineage>
</organism>
<feature type="active site" evidence="11">
    <location>
        <position position="198"/>
    </location>
</feature>
<evidence type="ECO:0000313" key="14">
    <source>
        <dbReference type="EMBL" id="EFA76563.1"/>
    </source>
</evidence>
<evidence type="ECO:0000256" key="6">
    <source>
        <dbReference type="ARBA" id="ARBA00022946"/>
    </source>
</evidence>
<accession>D3BQ12</accession>
<dbReference type="FunFam" id="3.40.50.720:FF:000119">
    <property type="entry name" value="3-hydroxyisobutyrate dehydrogenase"/>
    <property type="match status" value="1"/>
</dbReference>
<dbReference type="FunFam" id="1.10.1040.10:FF:000006">
    <property type="entry name" value="3-hydroxyisobutyrate dehydrogenase"/>
    <property type="match status" value="1"/>
</dbReference>
<feature type="domain" description="3-hydroxyisobutyrate dehydrogenase-like NAD-binding" evidence="13">
    <location>
        <begin position="192"/>
        <end position="318"/>
    </location>
</feature>
<keyword evidence="6" id="KW-0809">Transit peptide</keyword>
<dbReference type="UniPathway" id="UPA00362"/>
<keyword evidence="9" id="KW-0496">Mitochondrion</keyword>
<evidence type="ECO:0000259" key="13">
    <source>
        <dbReference type="Pfam" id="PF14833"/>
    </source>
</evidence>
<evidence type="ECO:0000256" key="4">
    <source>
        <dbReference type="ARBA" id="ARBA00012991"/>
    </source>
</evidence>
<dbReference type="EMBL" id="ADBJ01000047">
    <property type="protein sequence ID" value="EFA76563.1"/>
    <property type="molecule type" value="Genomic_DNA"/>
</dbReference>
<comment type="pathway">
    <text evidence="2">Amino-acid degradation; L-valine degradation.</text>
</comment>
<evidence type="ECO:0000256" key="9">
    <source>
        <dbReference type="ARBA" id="ARBA00023128"/>
    </source>
</evidence>
<dbReference type="InterPro" id="IPR006115">
    <property type="entry name" value="6PGDH_NADP-bd"/>
</dbReference>
<dbReference type="AlphaFoldDB" id="D3BQ12"/>
<dbReference type="EC" id="1.1.1.31" evidence="4"/>
<dbReference type="InterPro" id="IPR011548">
    <property type="entry name" value="HIBADH"/>
</dbReference>
<comment type="similarity">
    <text evidence="3">Belongs to the HIBADH-related family. 3-hydroxyisobutyrate dehydrogenase subfamily.</text>
</comment>
<dbReference type="Proteomes" id="UP000001396">
    <property type="component" value="Unassembled WGS sequence"/>
</dbReference>
<dbReference type="InterPro" id="IPR008927">
    <property type="entry name" value="6-PGluconate_DH-like_C_sf"/>
</dbReference>
<dbReference type="Gene3D" id="1.10.1040.10">
    <property type="entry name" value="N-(1-d-carboxylethyl)-l-norvaline Dehydrogenase, domain 2"/>
    <property type="match status" value="1"/>
</dbReference>
<dbReference type="GO" id="GO:0005739">
    <property type="term" value="C:mitochondrion"/>
    <property type="evidence" value="ECO:0007669"/>
    <property type="project" value="UniProtKB-SubCell"/>
</dbReference>
<comment type="catalytic activity">
    <reaction evidence="10">
        <text>3-hydroxy-2-methylpropanoate + NAD(+) = 2-methyl-3-oxopropanoate + NADH + H(+)</text>
        <dbReference type="Rhea" id="RHEA:17681"/>
        <dbReference type="ChEBI" id="CHEBI:11805"/>
        <dbReference type="ChEBI" id="CHEBI:15378"/>
        <dbReference type="ChEBI" id="CHEBI:57540"/>
        <dbReference type="ChEBI" id="CHEBI:57700"/>
        <dbReference type="ChEBI" id="CHEBI:57945"/>
        <dbReference type="EC" id="1.1.1.31"/>
    </reaction>
</comment>
<dbReference type="OMA" id="MGKKVWH"/>
<dbReference type="RefSeq" id="XP_020428695.1">
    <property type="nucleotide sequence ID" value="XM_020581110.1"/>
</dbReference>
<evidence type="ECO:0000256" key="5">
    <source>
        <dbReference type="ARBA" id="ARBA00022456"/>
    </source>
</evidence>
<dbReference type="InterPro" id="IPR015815">
    <property type="entry name" value="HIBADH-related"/>
</dbReference>
<keyword evidence="5" id="KW-0101">Branched-chain amino acid catabolism</keyword>
<dbReference type="GO" id="GO:0006574">
    <property type="term" value="P:L-valine catabolic process"/>
    <property type="evidence" value="ECO:0007669"/>
    <property type="project" value="UniProtKB-UniPathway"/>
</dbReference>
<keyword evidence="8" id="KW-0520">NAD</keyword>
<dbReference type="InterPro" id="IPR036291">
    <property type="entry name" value="NAD(P)-bd_dom_sf"/>
</dbReference>
<protein>
    <recommendedName>
        <fullName evidence="4">3-hydroxyisobutyrate dehydrogenase</fullName>
        <ecNumber evidence="4">1.1.1.31</ecNumber>
    </recommendedName>
</protein>
<sequence length="324" mass="33919">MVELMFVGRSSSLRVIYSGVRGYSSANEKVVGFIGLGNMGAHQATNLIKKGHKVVVYDISQDNVNKLREKGADVAASPSDIAKRADVIVTMLPASAHVKSVYCGDNGIFKSIKPGTLLLDSSTIDPQTARDVADIAAKHNATMLDCPVSGGTGGAEAGTLTFMVGGKDADFARAKPYLEAMGKNIVHCGDIGTGQAAKVCNNLVLGISMVGVSEAMNLGVKLGIDPKKLAGIFNTSSARCWSSEVYNPCPGVLENSPASRGYTGGFGSALMNKDLGLAVDSAKSIGEPLPLGTTAHQFYTMMVQKGLGQKDFSAAYEFLQKTKN</sequence>
<dbReference type="Gene3D" id="3.40.50.720">
    <property type="entry name" value="NAD(P)-binding Rossmann-like Domain"/>
    <property type="match status" value="1"/>
</dbReference>
<dbReference type="SUPFAM" id="SSF48179">
    <property type="entry name" value="6-phosphogluconate dehydrogenase C-terminal domain-like"/>
    <property type="match status" value="1"/>
</dbReference>
<dbReference type="PIRSF" id="PIRSF000103">
    <property type="entry name" value="HIBADH"/>
    <property type="match status" value="1"/>
</dbReference>
<evidence type="ECO:0000256" key="8">
    <source>
        <dbReference type="ARBA" id="ARBA00023027"/>
    </source>
</evidence>